<evidence type="ECO:0000256" key="5">
    <source>
        <dbReference type="ARBA" id="ARBA00023288"/>
    </source>
</evidence>
<organism evidence="10 11">
    <name type="scientific">Corynebacterium evansiae</name>
    <dbReference type="NCBI Taxonomy" id="2913499"/>
    <lineage>
        <taxon>Bacteria</taxon>
        <taxon>Bacillati</taxon>
        <taxon>Actinomycetota</taxon>
        <taxon>Actinomycetes</taxon>
        <taxon>Mycobacteriales</taxon>
        <taxon>Corynebacteriaceae</taxon>
        <taxon>Corynebacterium</taxon>
    </lineage>
</organism>
<dbReference type="Pfam" id="PF25976">
    <property type="entry name" value="LpqB_N"/>
    <property type="match status" value="1"/>
</dbReference>
<evidence type="ECO:0000313" key="11">
    <source>
        <dbReference type="Proteomes" id="UP001146469"/>
    </source>
</evidence>
<dbReference type="SUPFAM" id="SSF82171">
    <property type="entry name" value="DPP6 N-terminal domain-like"/>
    <property type="match status" value="1"/>
</dbReference>
<sequence length="580" mass="62632">MSNKTTKVTKVKKVLSAVAGLGLLAGCSTLPDDTNPEAISSYAPAPSGQEAPTPTDGQPSDLLLRDFFTASAHPLRNHQAAKRFLTGSMQGRWQSDAPTMVLDRIDIASDGPGDDSKITYRVRGNIVGTLGVGGVFDPQYSAFETSYEMQSVDGQWRISNLPNVVVLDRQDFVGTYRARNIYFPDLNGRALVPDRRWIYTGQQSTAASLVSLLVAGPQDRLKKAVRNLIPEDATAQVANDDEGDPAVHFTGLQELSPDARRLLAAQVVWTLAGSEVRGPYELTADGTPMSDEMHGKWLVQDLSQYDPNVQVQAPLRAVSGGDIYQQDGTRAQKLEGWLSQQYVESVALSPRDEIYAAVTGRGDAPRQLMIGAKGDQPVSSVQADSLTRPTWGLDATSAYVVADGERITEITRNPETGAVGERQVDSSTMRMVDGNEKRISVFRVSHDGARAVMIVNGRVYVVTLETTDDGTKRLGAPVEIGHAVGDTAVSADWSDDGSVLVGTRANDAPVWDIEVDGSYSQQITGRNLSAPVVSVATDGSKIYVTDANALMQFDVTSEESRFWREVPTMQGKRATPVLAD</sequence>
<dbReference type="EMBL" id="JAKMUT010000001">
    <property type="protein sequence ID" value="MCZ9288946.1"/>
    <property type="molecule type" value="Genomic_DNA"/>
</dbReference>
<dbReference type="Pfam" id="PF10647">
    <property type="entry name" value="Gmad1"/>
    <property type="match status" value="1"/>
</dbReference>
<dbReference type="Pfam" id="PF10646">
    <property type="entry name" value="Germane"/>
    <property type="match status" value="1"/>
</dbReference>
<keyword evidence="3 6" id="KW-0472">Membrane</keyword>
<dbReference type="SMART" id="SM00909">
    <property type="entry name" value="Germane"/>
    <property type="match status" value="1"/>
</dbReference>
<comment type="similarity">
    <text evidence="6">Belongs to the LpqB lipoprotein family.</text>
</comment>
<comment type="caution">
    <text evidence="10">The sequence shown here is derived from an EMBL/GenBank/DDBJ whole genome shotgun (WGS) entry which is preliminary data.</text>
</comment>
<evidence type="ECO:0000313" key="10">
    <source>
        <dbReference type="EMBL" id="MCZ9288946.1"/>
    </source>
</evidence>
<dbReference type="NCBIfam" id="NF010141">
    <property type="entry name" value="PRK13616.1"/>
    <property type="match status" value="1"/>
</dbReference>
<evidence type="ECO:0000256" key="4">
    <source>
        <dbReference type="ARBA" id="ARBA00023139"/>
    </source>
</evidence>
<evidence type="ECO:0000256" key="2">
    <source>
        <dbReference type="ARBA" id="ARBA00022729"/>
    </source>
</evidence>
<dbReference type="Proteomes" id="UP001146469">
    <property type="component" value="Unassembled WGS sequence"/>
</dbReference>
<feature type="signal peptide" evidence="8">
    <location>
        <begin position="1"/>
        <end position="30"/>
    </location>
</feature>
<dbReference type="HAMAP" id="MF_01373">
    <property type="entry name" value="LpqB_lipoprot"/>
    <property type="match status" value="1"/>
</dbReference>
<feature type="chain" id="PRO_5040902120" description="Lipoprotein LpqB" evidence="8">
    <location>
        <begin position="31"/>
        <end position="580"/>
    </location>
</feature>
<gene>
    <name evidence="6 10" type="primary">lpqB</name>
    <name evidence="10" type="ORF">L8V00_01785</name>
</gene>
<dbReference type="InterPro" id="IPR018910">
    <property type="entry name" value="LpqB_C"/>
</dbReference>
<dbReference type="AlphaFoldDB" id="A0A9X3LJT1"/>
<accession>A0A9X3LJT1</accession>
<dbReference type="InterPro" id="IPR059026">
    <property type="entry name" value="LpqB_N"/>
</dbReference>
<name>A0A9X3LJT1_9CORY</name>
<evidence type="ECO:0000256" key="8">
    <source>
        <dbReference type="SAM" id="SignalP"/>
    </source>
</evidence>
<reference evidence="10" key="1">
    <citation type="submission" date="2022-02" db="EMBL/GenBank/DDBJ databases">
        <title>Corynebacterium sp. from urogenital microbiome.</title>
        <authorList>
            <person name="Cappelli E.A."/>
            <person name="Ribeiro T.G."/>
            <person name="Peixe L."/>
        </authorList>
    </citation>
    <scope>NUCLEOTIDE SEQUENCE</scope>
    <source>
        <strain evidence="10">C8Ua_174</strain>
    </source>
</reference>
<keyword evidence="11" id="KW-1185">Reference proteome</keyword>
<proteinExistence type="inferred from homology"/>
<protein>
    <recommendedName>
        <fullName evidence="6">Lipoprotein LpqB</fullName>
    </recommendedName>
</protein>
<dbReference type="InterPro" id="IPR019606">
    <property type="entry name" value="GerMN"/>
</dbReference>
<keyword evidence="5 6" id="KW-0449">Lipoprotein</keyword>
<evidence type="ECO:0000256" key="6">
    <source>
        <dbReference type="HAMAP-Rule" id="MF_01373"/>
    </source>
</evidence>
<dbReference type="GO" id="GO:0005886">
    <property type="term" value="C:plasma membrane"/>
    <property type="evidence" value="ECO:0007669"/>
    <property type="project" value="UniProtKB-SubCell"/>
</dbReference>
<comment type="subcellular location">
    <subcellularLocation>
        <location evidence="6">Cell membrane</location>
        <topology evidence="6">Lipid-anchor</topology>
    </subcellularLocation>
</comment>
<evidence type="ECO:0000259" key="9">
    <source>
        <dbReference type="SMART" id="SM00909"/>
    </source>
</evidence>
<evidence type="ECO:0000256" key="1">
    <source>
        <dbReference type="ARBA" id="ARBA00022475"/>
    </source>
</evidence>
<dbReference type="RefSeq" id="WP_269944049.1">
    <property type="nucleotide sequence ID" value="NZ_JAKMUT010000001.1"/>
</dbReference>
<dbReference type="PROSITE" id="PS51257">
    <property type="entry name" value="PROKAR_LIPOPROTEIN"/>
    <property type="match status" value="1"/>
</dbReference>
<feature type="region of interest" description="Disordered" evidence="7">
    <location>
        <begin position="35"/>
        <end position="58"/>
    </location>
</feature>
<keyword evidence="2 6" id="KW-0732">Signal</keyword>
<keyword evidence="1 6" id="KW-1003">Cell membrane</keyword>
<dbReference type="InterPro" id="IPR023959">
    <property type="entry name" value="LpqB"/>
</dbReference>
<dbReference type="Gene3D" id="2.120.10.30">
    <property type="entry name" value="TolB, C-terminal domain"/>
    <property type="match status" value="1"/>
</dbReference>
<feature type="domain" description="GerMN" evidence="9">
    <location>
        <begin position="206"/>
        <end position="293"/>
    </location>
</feature>
<evidence type="ECO:0000256" key="7">
    <source>
        <dbReference type="SAM" id="MobiDB-lite"/>
    </source>
</evidence>
<keyword evidence="4 6" id="KW-0564">Palmitate</keyword>
<dbReference type="InterPro" id="IPR011042">
    <property type="entry name" value="6-blade_b-propeller_TolB-like"/>
</dbReference>
<evidence type="ECO:0000256" key="3">
    <source>
        <dbReference type="ARBA" id="ARBA00023136"/>
    </source>
</evidence>